<feature type="transmembrane region" description="Helical" evidence="5">
    <location>
        <begin position="30"/>
        <end position="57"/>
    </location>
</feature>
<dbReference type="Proteomes" id="UP001595533">
    <property type="component" value="Unassembled WGS sequence"/>
</dbReference>
<organism evidence="6 7">
    <name type="scientific">Marinicella sediminis</name>
    <dbReference type="NCBI Taxonomy" id="1792834"/>
    <lineage>
        <taxon>Bacteria</taxon>
        <taxon>Pseudomonadati</taxon>
        <taxon>Pseudomonadota</taxon>
        <taxon>Gammaproteobacteria</taxon>
        <taxon>Lysobacterales</taxon>
        <taxon>Marinicellaceae</taxon>
        <taxon>Marinicella</taxon>
    </lineage>
</organism>
<feature type="transmembrane region" description="Helical" evidence="5">
    <location>
        <begin position="272"/>
        <end position="291"/>
    </location>
</feature>
<evidence type="ECO:0000313" key="7">
    <source>
        <dbReference type="Proteomes" id="UP001595533"/>
    </source>
</evidence>
<comment type="subcellular location">
    <subcellularLocation>
        <location evidence="1">Cell membrane</location>
        <topology evidence="1">Multi-pass membrane protein</topology>
    </subcellularLocation>
</comment>
<feature type="transmembrane region" description="Helical" evidence="5">
    <location>
        <begin position="164"/>
        <end position="182"/>
    </location>
</feature>
<evidence type="ECO:0000256" key="2">
    <source>
        <dbReference type="ARBA" id="ARBA00022692"/>
    </source>
</evidence>
<keyword evidence="4 5" id="KW-0472">Membrane</keyword>
<protein>
    <submittedName>
        <fullName evidence="6">ABC transporter ATP-binding protein</fullName>
    </submittedName>
</protein>
<dbReference type="InterPro" id="IPR036640">
    <property type="entry name" value="ABC1_TM_sf"/>
</dbReference>
<comment type="caution">
    <text evidence="6">The sequence shown here is derived from an EMBL/GenBank/DDBJ whole genome shotgun (WGS) entry which is preliminary data.</text>
</comment>
<evidence type="ECO:0000256" key="4">
    <source>
        <dbReference type="ARBA" id="ARBA00023136"/>
    </source>
</evidence>
<proteinExistence type="predicted"/>
<accession>A0ABV7JF56</accession>
<name>A0ABV7JF56_9GAMM</name>
<dbReference type="RefSeq" id="WP_077410913.1">
    <property type="nucleotide sequence ID" value="NZ_JBHRTS010000005.1"/>
</dbReference>
<feature type="transmembrane region" description="Helical" evidence="5">
    <location>
        <begin position="188"/>
        <end position="206"/>
    </location>
</feature>
<keyword evidence="6" id="KW-0067">ATP-binding</keyword>
<feature type="transmembrane region" description="Helical" evidence="5">
    <location>
        <begin position="82"/>
        <end position="104"/>
    </location>
</feature>
<evidence type="ECO:0000313" key="6">
    <source>
        <dbReference type="EMBL" id="MFC3194873.1"/>
    </source>
</evidence>
<keyword evidence="2 5" id="KW-0812">Transmembrane</keyword>
<gene>
    <name evidence="6" type="ORF">ACFODZ_11540</name>
</gene>
<sequence>MNISVIKQQGKNYFSVLRWLLSDYHRKEKAAFWLVQVLMAISVGLGLIWLLGVIAGINHLNDRSYLTSINLNWLTYFFDLPVWQWMMMLSLSGMISAAAMFASFHAGVKSVIRYQINLVNRLLDRINDAEHSDWLTVVEDQPKEKVHRIIKLSVQLTGLVVRRLSRMLIPIVTFMVAFVALIQLDAALLSHLIPLAGLYIVALYFINRHAARVQVSLANMSVPTNRNLGVIINDMLQRNRQYDQQIEQEVVATDYPEFSLLRYKRRLAEVHVVWLNTLFLVLGTAIIFFSFDHYQNNGKIDWMQLILFLVALRYAGSGLQEIAAATVSFSRFLPETELVYQMLKAPTDAQRSQSEKWTGRVMYLNTDAGMDAVIPVFLDLQFGVRNCEKLTDQVRNGDVDLSGYPDNIWLYSEGPAQFKQAVRNNRKALDHVVYTHLGSHVHYDDIGLFLQEFLPAQFKQTNNQSQDDFDESMI</sequence>
<evidence type="ECO:0000256" key="5">
    <source>
        <dbReference type="SAM" id="Phobius"/>
    </source>
</evidence>
<evidence type="ECO:0000256" key="1">
    <source>
        <dbReference type="ARBA" id="ARBA00004651"/>
    </source>
</evidence>
<dbReference type="SUPFAM" id="SSF90123">
    <property type="entry name" value="ABC transporter transmembrane region"/>
    <property type="match status" value="1"/>
</dbReference>
<evidence type="ECO:0000256" key="3">
    <source>
        <dbReference type="ARBA" id="ARBA00022989"/>
    </source>
</evidence>
<reference evidence="7" key="1">
    <citation type="journal article" date="2019" name="Int. J. Syst. Evol. Microbiol.">
        <title>The Global Catalogue of Microorganisms (GCM) 10K type strain sequencing project: providing services to taxonomists for standard genome sequencing and annotation.</title>
        <authorList>
            <consortium name="The Broad Institute Genomics Platform"/>
            <consortium name="The Broad Institute Genome Sequencing Center for Infectious Disease"/>
            <person name="Wu L."/>
            <person name="Ma J."/>
        </authorList>
    </citation>
    <scope>NUCLEOTIDE SEQUENCE [LARGE SCALE GENOMIC DNA]</scope>
    <source>
        <strain evidence="7">KCTC 42953</strain>
    </source>
</reference>
<keyword evidence="6" id="KW-0547">Nucleotide-binding</keyword>
<dbReference type="EMBL" id="JBHRTS010000005">
    <property type="protein sequence ID" value="MFC3194873.1"/>
    <property type="molecule type" value="Genomic_DNA"/>
</dbReference>
<dbReference type="GO" id="GO:0005524">
    <property type="term" value="F:ATP binding"/>
    <property type="evidence" value="ECO:0007669"/>
    <property type="project" value="UniProtKB-KW"/>
</dbReference>
<keyword evidence="3 5" id="KW-1133">Transmembrane helix</keyword>
<keyword evidence="7" id="KW-1185">Reference proteome</keyword>